<dbReference type="AlphaFoldDB" id="A0A1B2E3R6"/>
<dbReference type="OrthoDB" id="123307at2"/>
<dbReference type="InterPro" id="IPR010852">
    <property type="entry name" value="ABATE"/>
</dbReference>
<dbReference type="InterPro" id="IPR021005">
    <property type="entry name" value="Znf_CGNR"/>
</dbReference>
<organism evidence="2">
    <name type="scientific">Paenibacillus ihbetae</name>
    <dbReference type="NCBI Taxonomy" id="1870820"/>
    <lineage>
        <taxon>Bacteria</taxon>
        <taxon>Bacillati</taxon>
        <taxon>Bacillota</taxon>
        <taxon>Bacilli</taxon>
        <taxon>Bacillales</taxon>
        <taxon>Paenibacillaceae</taxon>
        <taxon>Paenibacillus</taxon>
    </lineage>
</organism>
<dbReference type="EMBL" id="MRVI01000001">
    <property type="protein sequence ID" value="OOC63229.1"/>
    <property type="molecule type" value="Genomic_DNA"/>
</dbReference>
<sequence length="191" mass="22138">MLWDDFLNSEWRDWRGTGRSEDRLERKDWVEELIRTHRLRVSALPTAQEMDKLRAFRSFLLSVVRHIAAGEALLGSQVKELNRWMEGGPLARQLHTGMDGRMAISYTPLESGWQGAIAEIAGSFAITLAEGEASRIRICTNPDCLWVYYDDTRNRSKRYCDEKACGNLMKVRRFRAKKRQNGSNDRQDEPM</sequence>
<dbReference type="PANTHER" id="PTHR35525">
    <property type="entry name" value="BLL6575 PROTEIN"/>
    <property type="match status" value="1"/>
</dbReference>
<dbReference type="Proteomes" id="UP000189059">
    <property type="component" value="Unassembled WGS sequence"/>
</dbReference>
<evidence type="ECO:0000313" key="4">
    <source>
        <dbReference type="Proteomes" id="UP000189059"/>
    </source>
</evidence>
<reference evidence="3 4" key="2">
    <citation type="submission" date="2016-12" db="EMBL/GenBank/DDBJ databases">
        <title>Genome sequencing and description of Paenibacillus sp. nov. from high altitude lake in the Indian Trans- Himalayas.</title>
        <authorList>
            <person name="Kiran S."/>
            <person name="Swarnkar M.K."/>
            <person name="Rana A."/>
            <person name="Tewari R."/>
            <person name="Gulati A."/>
        </authorList>
    </citation>
    <scope>NUCLEOTIDE SEQUENCE [LARGE SCALE GENOMIC DNA]</scope>
    <source>
        <strain evidence="3 4">IHBB 9951</strain>
    </source>
</reference>
<dbReference type="PANTHER" id="PTHR35525:SF3">
    <property type="entry name" value="BLL6575 PROTEIN"/>
    <property type="match status" value="1"/>
</dbReference>
<gene>
    <name evidence="3" type="ORF">BBD40_15995</name>
    <name evidence="2" type="ORF">BBD41_19620</name>
</gene>
<evidence type="ECO:0000313" key="2">
    <source>
        <dbReference type="EMBL" id="ANY74599.1"/>
    </source>
</evidence>
<name>A0A1B2E3R6_9BACL</name>
<reference evidence="2" key="1">
    <citation type="submission" date="2016-08" db="EMBL/GenBank/DDBJ databases">
        <title>Complete Genome Seqeunce of Paenibacillus sp. nov. IHBB 9852 from high altitute lake of Indian trans-Himalayas.</title>
        <authorList>
            <person name="Kiran S."/>
            <person name="Swarnkar M.K."/>
            <person name="Rana A."/>
            <person name="Tewari R."/>
            <person name="Gulati A."/>
        </authorList>
    </citation>
    <scope>NUCLEOTIDE SEQUENCE [LARGE SCALE GENOMIC DNA]</scope>
    <source>
        <strain evidence="2">IHBB 9852</strain>
    </source>
</reference>
<evidence type="ECO:0000313" key="3">
    <source>
        <dbReference type="EMBL" id="OOC63229.1"/>
    </source>
</evidence>
<accession>A0A1B2E3R6</accession>
<evidence type="ECO:0000259" key="1">
    <source>
        <dbReference type="Pfam" id="PF11706"/>
    </source>
</evidence>
<dbReference type="SUPFAM" id="SSF160904">
    <property type="entry name" value="Jann2411-like"/>
    <property type="match status" value="1"/>
</dbReference>
<dbReference type="InterPro" id="IPR023286">
    <property type="entry name" value="ABATE_dom_sf"/>
</dbReference>
<feature type="domain" description="Zinc finger CGNR" evidence="1">
    <location>
        <begin position="135"/>
        <end position="178"/>
    </location>
</feature>
<dbReference type="EMBL" id="CP016809">
    <property type="protein sequence ID" value="ANY74599.1"/>
    <property type="molecule type" value="Genomic_DNA"/>
</dbReference>
<dbReference type="Pfam" id="PF11706">
    <property type="entry name" value="zf-CGNR"/>
    <property type="match status" value="1"/>
</dbReference>
<keyword evidence="4" id="KW-1185">Reference proteome</keyword>
<dbReference type="Gene3D" id="1.10.3300.10">
    <property type="entry name" value="Jann2411-like domain"/>
    <property type="match status" value="1"/>
</dbReference>
<dbReference type="KEGG" id="pib:BBD41_19620"/>
<proteinExistence type="predicted"/>
<protein>
    <recommendedName>
        <fullName evidence="1">Zinc finger CGNR domain-containing protein</fullName>
    </recommendedName>
</protein>
<dbReference type="Pfam" id="PF07336">
    <property type="entry name" value="ABATE"/>
    <property type="match status" value="1"/>
</dbReference>
<dbReference type="RefSeq" id="WP_077567967.1">
    <property type="nucleotide sequence ID" value="NZ_CP016809.1"/>
</dbReference>